<protein>
    <submittedName>
        <fullName evidence="2">Uncharacterized protein</fullName>
    </submittedName>
</protein>
<evidence type="ECO:0000313" key="3">
    <source>
        <dbReference type="Proteomes" id="UP000193411"/>
    </source>
</evidence>
<feature type="region of interest" description="Disordered" evidence="1">
    <location>
        <begin position="1"/>
        <end position="65"/>
    </location>
</feature>
<evidence type="ECO:0000256" key="1">
    <source>
        <dbReference type="SAM" id="MobiDB-lite"/>
    </source>
</evidence>
<keyword evidence="3" id="KW-1185">Reference proteome</keyword>
<comment type="caution">
    <text evidence="2">The sequence shown here is derived from an EMBL/GenBank/DDBJ whole genome shotgun (WGS) entry which is preliminary data.</text>
</comment>
<name>A0A1Y2H7M3_9FUNG</name>
<dbReference type="EMBL" id="MCFL01000080">
    <property type="protein sequence ID" value="ORZ30588.1"/>
    <property type="molecule type" value="Genomic_DNA"/>
</dbReference>
<reference evidence="2 3" key="1">
    <citation type="submission" date="2016-07" db="EMBL/GenBank/DDBJ databases">
        <title>Pervasive Adenine N6-methylation of Active Genes in Fungi.</title>
        <authorList>
            <consortium name="DOE Joint Genome Institute"/>
            <person name="Mondo S.J."/>
            <person name="Dannebaum R.O."/>
            <person name="Kuo R.C."/>
            <person name="Labutti K."/>
            <person name="Haridas S."/>
            <person name="Kuo A."/>
            <person name="Salamov A."/>
            <person name="Ahrendt S.R."/>
            <person name="Lipzen A."/>
            <person name="Sullivan W."/>
            <person name="Andreopoulos W.B."/>
            <person name="Clum A."/>
            <person name="Lindquist E."/>
            <person name="Daum C."/>
            <person name="Ramamoorthy G.K."/>
            <person name="Gryganskyi A."/>
            <person name="Culley D."/>
            <person name="Magnuson J.K."/>
            <person name="James T.Y."/>
            <person name="O'Malley M.A."/>
            <person name="Stajich J.E."/>
            <person name="Spatafora J.W."/>
            <person name="Visel A."/>
            <person name="Grigoriev I.V."/>
        </authorList>
    </citation>
    <scope>NUCLEOTIDE SEQUENCE [LARGE SCALE GENOMIC DNA]</scope>
    <source>
        <strain evidence="2 3">PL171</strain>
    </source>
</reference>
<proteinExistence type="predicted"/>
<organism evidence="2 3">
    <name type="scientific">Catenaria anguillulae PL171</name>
    <dbReference type="NCBI Taxonomy" id="765915"/>
    <lineage>
        <taxon>Eukaryota</taxon>
        <taxon>Fungi</taxon>
        <taxon>Fungi incertae sedis</taxon>
        <taxon>Blastocladiomycota</taxon>
        <taxon>Blastocladiomycetes</taxon>
        <taxon>Blastocladiales</taxon>
        <taxon>Catenariaceae</taxon>
        <taxon>Catenaria</taxon>
    </lineage>
</organism>
<evidence type="ECO:0000313" key="2">
    <source>
        <dbReference type="EMBL" id="ORZ30588.1"/>
    </source>
</evidence>
<feature type="compositionally biased region" description="Polar residues" evidence="1">
    <location>
        <begin position="24"/>
        <end position="59"/>
    </location>
</feature>
<gene>
    <name evidence="2" type="ORF">BCR44DRAFT_1444382</name>
</gene>
<sequence length="65" mass="6821">MCTMTKSPPTAVDQLDGKGMHCTQVGSGDSAQQSPSRPNQSRPLAWLTSMSFTLPNASGANRADP</sequence>
<dbReference type="Proteomes" id="UP000193411">
    <property type="component" value="Unassembled WGS sequence"/>
</dbReference>
<accession>A0A1Y2H7M3</accession>
<dbReference type="AlphaFoldDB" id="A0A1Y2H7M3"/>